<evidence type="ECO:0000313" key="1">
    <source>
        <dbReference type="EMBL" id="OXE99054.1"/>
    </source>
</evidence>
<evidence type="ECO:0008006" key="3">
    <source>
        <dbReference type="Google" id="ProtNLM"/>
    </source>
</evidence>
<dbReference type="RefSeq" id="WP_089481537.1">
    <property type="nucleotide sequence ID" value="NZ_MUGS01000062.1"/>
</dbReference>
<proteinExistence type="predicted"/>
<evidence type="ECO:0000313" key="2">
    <source>
        <dbReference type="Proteomes" id="UP000214684"/>
    </source>
</evidence>
<sequence>MNRTKFISVLSLVITLFASCSKDDYRLDSKNTTPYIRFNFLANSAGVPLEYPAVSTTIIPAITYDNKSIKKLKVPVTLSSATLKSSVTAHFSAVTSGDITSFSVEPVNQLLFEGNKLTDTIYLSFDKRWKDKQTITLKLEHVSDPEIHIGNLNSSSLNDSFTINLAEISTTYTLPEKQINIKGAVGEKVDFKVNFPNGFIPSEIDNLSIFKFTNGFEYALTHDDFGDNRSSITYHLTLLEDIQNDDVRFESKITLVNATNYIATGNTGLQIVKPIKSPRDIQANPASKFYDLSNKFYLTYGENWFDKSGTCAWQAYNAFTFPVVVTKDAENAILYSDNGTTNPNDDIYHDAFKIGFNVVTGTSTTNSFNLKRWFTNENVNAANSPGFNITSALEFFPENGNSKTNGSVLVNPQSITIAPTGKGADGKDKPGYVIDISGEGTYKEISAGLFEISFELKLTNEQLFGGTVSCQYRMYNNKTYPKLSPLTESCPKEVTLP</sequence>
<name>A0A227NMX7_9FLAO</name>
<gene>
    <name evidence="1" type="ORF">B0A64_21540</name>
</gene>
<protein>
    <recommendedName>
        <fullName evidence="3">DUF1735 domain-containing protein</fullName>
    </recommendedName>
</protein>
<dbReference type="Proteomes" id="UP000214684">
    <property type="component" value="Unassembled WGS sequence"/>
</dbReference>
<comment type="caution">
    <text evidence="1">The sequence shown here is derived from an EMBL/GenBank/DDBJ whole genome shotgun (WGS) entry which is preliminary data.</text>
</comment>
<dbReference type="PROSITE" id="PS51257">
    <property type="entry name" value="PROKAR_LIPOPROTEIN"/>
    <property type="match status" value="1"/>
</dbReference>
<dbReference type="OrthoDB" id="1199648at2"/>
<keyword evidence="2" id="KW-1185">Reference proteome</keyword>
<organism evidence="1 2">
    <name type="scientific">Flavobacterium araucananum</name>
    <dbReference type="NCBI Taxonomy" id="946678"/>
    <lineage>
        <taxon>Bacteria</taxon>
        <taxon>Pseudomonadati</taxon>
        <taxon>Bacteroidota</taxon>
        <taxon>Flavobacteriia</taxon>
        <taxon>Flavobacteriales</taxon>
        <taxon>Flavobacteriaceae</taxon>
        <taxon>Flavobacterium</taxon>
    </lineage>
</organism>
<reference evidence="1 2" key="1">
    <citation type="submission" date="2016-11" db="EMBL/GenBank/DDBJ databases">
        <title>Whole genomes of Flavobacteriaceae.</title>
        <authorList>
            <person name="Stine C."/>
            <person name="Li C."/>
            <person name="Tadesse D."/>
        </authorList>
    </citation>
    <scope>NUCLEOTIDE SEQUENCE [LARGE SCALE GENOMIC DNA]</scope>
    <source>
        <strain evidence="1 2">DSM 24704</strain>
    </source>
</reference>
<dbReference type="EMBL" id="MUGS01000062">
    <property type="protein sequence ID" value="OXE99054.1"/>
    <property type="molecule type" value="Genomic_DNA"/>
</dbReference>
<dbReference type="AlphaFoldDB" id="A0A227NMX7"/>
<accession>A0A227NMX7</accession>